<protein>
    <submittedName>
        <fullName evidence="9">CD36 family</fullName>
    </submittedName>
</protein>
<name>A0A5E4NJX7_9HEMI</name>
<evidence type="ECO:0000256" key="2">
    <source>
        <dbReference type="ARBA" id="ARBA00010532"/>
    </source>
</evidence>
<gene>
    <name evidence="9" type="ORF">CINCED_3A005523</name>
</gene>
<evidence type="ECO:0000313" key="9">
    <source>
        <dbReference type="EMBL" id="VVC45241.1"/>
    </source>
</evidence>
<evidence type="ECO:0000256" key="1">
    <source>
        <dbReference type="ARBA" id="ARBA00004236"/>
    </source>
</evidence>
<sequence length="577" mass="65378">MKITMIFSKRYRYGLISLMLISVSALVLGTLIAVLDPFQLILKWKLIFSNGDETFEMWRKPEAPIYLKVFIFNVTNREEFLSGRDEKLKFQEVGPYIYREYAEHKNVSFNNNDTLTMTPIHPLVWVPELNTRREDDLFILPNIALLSFASVMSEASIITRMGVNLLIRQTKSKPFIEQTAKEFMFGYESPIVTLGNKFLPSWIMFDKLGLIDRMYDFNGDTATIYTGKNDISKSGMIDNYNTRPYLPQWPSEPCNKVSGASDGTKFPSMLTPDSTPMFFRKSVCRAMPMVRASNLTLLDSLPVYKYLFKNGTLNNGEDNPENQCFCRNNKCLKSGLIDVTDCYYGFPIALSYPHFYQADPSIIDSVEGMNPDQKVHETYFFVNPLTGLPVKLYVRMQINLALGDISGIANTEYCSNQVLPLVWTEIGFERLPDHMLTKFFVYLRVGPVLFTVLQYGLLVGGVAFIALTVITSLFIPVDDELRYASSSAWRRESQTLTGQQAHGAPTIRVPVPVPAAKEMNTYYSSLLDVDGDGPGGAAAAKLNGELCSWLEVVHETRDSCTESEFEYDDDDDNQRIV</sequence>
<keyword evidence="5 8" id="KW-1133">Transmembrane helix</keyword>
<accession>A0A5E4NJX7</accession>
<comment type="subcellular location">
    <subcellularLocation>
        <location evidence="1">Cell membrane</location>
    </subcellularLocation>
</comment>
<keyword evidence="3" id="KW-1003">Cell membrane</keyword>
<evidence type="ECO:0000256" key="6">
    <source>
        <dbReference type="ARBA" id="ARBA00023136"/>
    </source>
</evidence>
<dbReference type="PRINTS" id="PR01609">
    <property type="entry name" value="CD36FAMILY"/>
</dbReference>
<dbReference type="GO" id="GO:0005886">
    <property type="term" value="C:plasma membrane"/>
    <property type="evidence" value="ECO:0007669"/>
    <property type="project" value="UniProtKB-SubCell"/>
</dbReference>
<keyword evidence="6 8" id="KW-0472">Membrane</keyword>
<evidence type="ECO:0000256" key="8">
    <source>
        <dbReference type="SAM" id="Phobius"/>
    </source>
</evidence>
<dbReference type="EMBL" id="CABPRJ010002397">
    <property type="protein sequence ID" value="VVC45241.1"/>
    <property type="molecule type" value="Genomic_DNA"/>
</dbReference>
<evidence type="ECO:0000256" key="3">
    <source>
        <dbReference type="ARBA" id="ARBA00022475"/>
    </source>
</evidence>
<dbReference type="PANTHER" id="PTHR11923">
    <property type="entry name" value="SCAVENGER RECEPTOR CLASS B TYPE-1 SR-B1"/>
    <property type="match status" value="1"/>
</dbReference>
<comment type="similarity">
    <text evidence="2">Belongs to the CD36 family.</text>
</comment>
<evidence type="ECO:0000256" key="5">
    <source>
        <dbReference type="ARBA" id="ARBA00022989"/>
    </source>
</evidence>
<keyword evidence="10" id="KW-1185">Reference proteome</keyword>
<reference evidence="9 10" key="1">
    <citation type="submission" date="2019-08" db="EMBL/GenBank/DDBJ databases">
        <authorList>
            <person name="Alioto T."/>
            <person name="Alioto T."/>
            <person name="Gomez Garrido J."/>
        </authorList>
    </citation>
    <scope>NUCLEOTIDE SEQUENCE [LARGE SCALE GENOMIC DNA]</scope>
</reference>
<dbReference type="InterPro" id="IPR002159">
    <property type="entry name" value="CD36_fam"/>
</dbReference>
<evidence type="ECO:0000256" key="7">
    <source>
        <dbReference type="ARBA" id="ARBA00023180"/>
    </source>
</evidence>
<dbReference type="GO" id="GO:0005044">
    <property type="term" value="F:scavenger receptor activity"/>
    <property type="evidence" value="ECO:0007669"/>
    <property type="project" value="TreeGrafter"/>
</dbReference>
<dbReference type="OrthoDB" id="18585at2759"/>
<dbReference type="GO" id="GO:0005737">
    <property type="term" value="C:cytoplasm"/>
    <property type="evidence" value="ECO:0007669"/>
    <property type="project" value="TreeGrafter"/>
</dbReference>
<evidence type="ECO:0000256" key="4">
    <source>
        <dbReference type="ARBA" id="ARBA00022692"/>
    </source>
</evidence>
<proteinExistence type="inferred from homology"/>
<feature type="transmembrane region" description="Helical" evidence="8">
    <location>
        <begin position="12"/>
        <end position="35"/>
    </location>
</feature>
<keyword evidence="4 8" id="KW-0812">Transmembrane</keyword>
<dbReference type="Pfam" id="PF01130">
    <property type="entry name" value="CD36"/>
    <property type="match status" value="1"/>
</dbReference>
<evidence type="ECO:0000313" key="10">
    <source>
        <dbReference type="Proteomes" id="UP000325440"/>
    </source>
</evidence>
<keyword evidence="7" id="KW-0325">Glycoprotein</keyword>
<dbReference type="Proteomes" id="UP000325440">
    <property type="component" value="Unassembled WGS sequence"/>
</dbReference>
<feature type="transmembrane region" description="Helical" evidence="8">
    <location>
        <begin position="448"/>
        <end position="475"/>
    </location>
</feature>
<dbReference type="PANTHER" id="PTHR11923:SF67">
    <property type="entry name" value="RE68569P"/>
    <property type="match status" value="1"/>
</dbReference>
<dbReference type="AlphaFoldDB" id="A0A5E4NJX7"/>
<organism evidence="9 10">
    <name type="scientific">Cinara cedri</name>
    <dbReference type="NCBI Taxonomy" id="506608"/>
    <lineage>
        <taxon>Eukaryota</taxon>
        <taxon>Metazoa</taxon>
        <taxon>Ecdysozoa</taxon>
        <taxon>Arthropoda</taxon>
        <taxon>Hexapoda</taxon>
        <taxon>Insecta</taxon>
        <taxon>Pterygota</taxon>
        <taxon>Neoptera</taxon>
        <taxon>Paraneoptera</taxon>
        <taxon>Hemiptera</taxon>
        <taxon>Sternorrhyncha</taxon>
        <taxon>Aphidomorpha</taxon>
        <taxon>Aphidoidea</taxon>
        <taxon>Aphididae</taxon>
        <taxon>Lachninae</taxon>
        <taxon>Cinara</taxon>
    </lineage>
</organism>